<dbReference type="Proteomes" id="UP001229421">
    <property type="component" value="Unassembled WGS sequence"/>
</dbReference>
<dbReference type="CDD" id="cd22159">
    <property type="entry name" value="F-box_AtTIR1-like"/>
    <property type="match status" value="1"/>
</dbReference>
<dbReference type="InterPro" id="IPR032675">
    <property type="entry name" value="LRR_dom_sf"/>
</dbReference>
<dbReference type="SMART" id="SM00367">
    <property type="entry name" value="LRR_CC"/>
    <property type="match status" value="6"/>
</dbReference>
<dbReference type="GO" id="GO:0031146">
    <property type="term" value="P:SCF-dependent proteasomal ubiquitin-dependent protein catabolic process"/>
    <property type="evidence" value="ECO:0007669"/>
    <property type="project" value="TreeGrafter"/>
</dbReference>
<evidence type="ECO:0000313" key="3">
    <source>
        <dbReference type="Proteomes" id="UP001229421"/>
    </source>
</evidence>
<gene>
    <name evidence="2" type="ORF">QVD17_38716</name>
</gene>
<dbReference type="Pfam" id="PF25372">
    <property type="entry name" value="DUF7885"/>
    <property type="match status" value="1"/>
</dbReference>
<name>A0AAD8JMA4_TARER</name>
<dbReference type="Gene3D" id="3.80.10.10">
    <property type="entry name" value="Ribonuclease Inhibitor"/>
    <property type="match status" value="2"/>
</dbReference>
<dbReference type="PANTHER" id="PTHR13318:SF182">
    <property type="entry name" value="F-BOX_LRR-REPEAT PROTEIN 14"/>
    <property type="match status" value="1"/>
</dbReference>
<reference evidence="2" key="1">
    <citation type="journal article" date="2023" name="bioRxiv">
        <title>Improved chromosome-level genome assembly for marigold (Tagetes erecta).</title>
        <authorList>
            <person name="Jiang F."/>
            <person name="Yuan L."/>
            <person name="Wang S."/>
            <person name="Wang H."/>
            <person name="Xu D."/>
            <person name="Wang A."/>
            <person name="Fan W."/>
        </authorList>
    </citation>
    <scope>NUCLEOTIDE SEQUENCE</scope>
    <source>
        <strain evidence="2">WSJ</strain>
        <tissue evidence="2">Leaf</tissue>
    </source>
</reference>
<dbReference type="GO" id="GO:0019005">
    <property type="term" value="C:SCF ubiquitin ligase complex"/>
    <property type="evidence" value="ECO:0007669"/>
    <property type="project" value="TreeGrafter"/>
</dbReference>
<organism evidence="2 3">
    <name type="scientific">Tagetes erecta</name>
    <name type="common">African marigold</name>
    <dbReference type="NCBI Taxonomy" id="13708"/>
    <lineage>
        <taxon>Eukaryota</taxon>
        <taxon>Viridiplantae</taxon>
        <taxon>Streptophyta</taxon>
        <taxon>Embryophyta</taxon>
        <taxon>Tracheophyta</taxon>
        <taxon>Spermatophyta</taxon>
        <taxon>Magnoliopsida</taxon>
        <taxon>eudicotyledons</taxon>
        <taxon>Gunneridae</taxon>
        <taxon>Pentapetalae</taxon>
        <taxon>asterids</taxon>
        <taxon>campanulids</taxon>
        <taxon>Asterales</taxon>
        <taxon>Asteraceae</taxon>
        <taxon>Asteroideae</taxon>
        <taxon>Heliantheae alliance</taxon>
        <taxon>Tageteae</taxon>
        <taxon>Tagetes</taxon>
    </lineage>
</organism>
<dbReference type="SUPFAM" id="SSF81383">
    <property type="entry name" value="F-box domain"/>
    <property type="match status" value="1"/>
</dbReference>
<keyword evidence="3" id="KW-1185">Reference proteome</keyword>
<dbReference type="PANTHER" id="PTHR13318">
    <property type="entry name" value="PARTNER OF PAIRED, ISOFORM B-RELATED"/>
    <property type="match status" value="1"/>
</dbReference>
<evidence type="ECO:0000259" key="1">
    <source>
        <dbReference type="Pfam" id="PF25372"/>
    </source>
</evidence>
<dbReference type="EMBL" id="JAUHHV010000011">
    <property type="protein sequence ID" value="KAK1407105.1"/>
    <property type="molecule type" value="Genomic_DNA"/>
</dbReference>
<comment type="caution">
    <text evidence="2">The sequence shown here is derived from an EMBL/GenBank/DDBJ whole genome shotgun (WGS) entry which is preliminary data.</text>
</comment>
<dbReference type="AlphaFoldDB" id="A0AAD8JMA4"/>
<proteinExistence type="predicted"/>
<dbReference type="Pfam" id="PF13516">
    <property type="entry name" value="LRR_6"/>
    <property type="match status" value="1"/>
</dbReference>
<dbReference type="FunFam" id="3.80.10.10:FF:001151">
    <property type="entry name" value="F-box/LRR-repeat protein 14"/>
    <property type="match status" value="1"/>
</dbReference>
<sequence length="494" mass="55205">MCLEVVSEFGRIKIQVLGFSTRKNMVCMDNLPDQLIWEIFSRIKNTVDQNSISLACKRFHNLDNEQRKNLRVGCGLNPANEALTSLCHRFPNLNKVEITYSGWMSKLGKQLEDPGLSILSNICPFLTDLTLSYCTFITDAGLSSLASCSQLSSLKLNFTPRITGSGIFSIVSGCKDLKKIHLIRCLNISNLEWLECLGRQETLEDLCIKNCRGIGEGALVKLGPTWRNIKRLQFEVDSNYRYMKLYDRLAVDRWQKQRVPCDNMLELSLSNCMISPGRGLACILDKCKNLEKLHLDMCVGARDCDVIGLAENSKNLRSISIRVPSDFSLPLLMENPLRLTDSSLNSLAQNCTRLESVSLSFSDGEFPSLSSFSLDGILSLTTTCPVKNLFLDGVYSFNNTGMEALCGSDHLQTLELVRCQEISDDGLEFVARYPCLRVLRLTKCLGVTDDGFKPLTEPCKLELLVVNDCPQVSLTGVQGAAKSVSYKLDLSWMY</sequence>
<dbReference type="SUPFAM" id="SSF52047">
    <property type="entry name" value="RNI-like"/>
    <property type="match status" value="1"/>
</dbReference>
<dbReference type="InterPro" id="IPR057207">
    <property type="entry name" value="FBXL15_LRR"/>
</dbReference>
<accession>A0AAD8JMA4</accession>
<evidence type="ECO:0000313" key="2">
    <source>
        <dbReference type="EMBL" id="KAK1407105.1"/>
    </source>
</evidence>
<protein>
    <recommendedName>
        <fullName evidence="1">F-box/LRR-repeat protein 15-like leucin rich repeat domain-containing protein</fullName>
    </recommendedName>
</protein>
<dbReference type="FunFam" id="3.80.10.10:FF:000690">
    <property type="entry name" value="F-box/LRR-repeat protein 14"/>
    <property type="match status" value="1"/>
</dbReference>
<feature type="domain" description="F-box/LRR-repeat protein 15-like leucin rich repeat" evidence="1">
    <location>
        <begin position="109"/>
        <end position="229"/>
    </location>
</feature>
<dbReference type="InterPro" id="IPR001611">
    <property type="entry name" value="Leu-rich_rpt"/>
</dbReference>
<dbReference type="InterPro" id="IPR036047">
    <property type="entry name" value="F-box-like_dom_sf"/>
</dbReference>
<dbReference type="InterPro" id="IPR006553">
    <property type="entry name" value="Leu-rich_rpt_Cys-con_subtyp"/>
</dbReference>